<keyword evidence="2" id="KW-0732">Signal</keyword>
<evidence type="ECO:0000259" key="4">
    <source>
        <dbReference type="Pfam" id="PF17148"/>
    </source>
</evidence>
<dbReference type="EMBL" id="CP119311">
    <property type="protein sequence ID" value="WEK34932.1"/>
    <property type="molecule type" value="Genomic_DNA"/>
</dbReference>
<feature type="region of interest" description="Disordered" evidence="1">
    <location>
        <begin position="486"/>
        <end position="505"/>
    </location>
</feature>
<name>A0AAJ5WQM4_9BACT</name>
<dbReference type="AlphaFoldDB" id="A0AAJ5WQM4"/>
<dbReference type="Pfam" id="PF17148">
    <property type="entry name" value="DUF5117"/>
    <property type="match status" value="1"/>
</dbReference>
<gene>
    <name evidence="5" type="ORF">P0Y53_20785</name>
</gene>
<feature type="domain" description="EcxA zinc-binding" evidence="3">
    <location>
        <begin position="365"/>
        <end position="681"/>
    </location>
</feature>
<keyword evidence="5" id="KW-0378">Hydrolase</keyword>
<dbReference type="Gene3D" id="3.40.390.10">
    <property type="entry name" value="Collagenase (Catalytic Domain)"/>
    <property type="match status" value="1"/>
</dbReference>
<sequence>MSRLLTKGLLTGGLFLQLVGSLQAQPPAAISITRTGDSIWLTIPEPLLDRQWLVVNRLLTANAGSSQFADDQLGTEKVISFHKKGTAIDIQVHDYTVYSPQAGSPMARAVERNNQPPALASLPLAAARQGNCIEVSAFLKTSKLFYNDAVSVGRIDSREELVGITAQRLPQGTDKTPADVYSTLFLLPKTPMHARIIDERVGYFRTSYRNLSSPDHAGSLQELVCRWRLEPAPGDLAKYRKGILVEPVRPIVFYIDPATPKAWVPWLLQGINDWQAAFEQAGFKNAIIGKEAPANDPDWQLASCRAAIIYKPSLTENAFGPNVHDPRSGEIIQAHVNWHHNILGWLQAMYLVQTAATEPAARSAAFDDALLGRLIRSIACHEVGHALGLTHNFGSSATVPVDSLRSNQWLQQHGQCPSIMDYARFNYVAQPGDDVLPENMLPRIGDYDKWAIEWGYRSWPAFASEEAEKAFLNQWVRSKTTDPKLVWGNGESIPGGSDPATQREDLGNDPLLAGAYGIANLQRIVPQLREWLSNAAGDDTQLRRVYREILGATPNGAPLGQYSYYISNAATLIGGVYHKPLVTEDTIPVKTYPTPRQQRMALDFLDRHLFQTPHWLLEPGLLQQTGSAPLILLGTLQHATLVQLFSRIGNLQTAEALYGPQVFSTAELLDSLRTLIWCELDSRQPIDIYRRSLQNIFINSLGRVMNTPDGTDTYAMAQGILKKIRTDAAAYSAQCTDTATSDHLLAVQRRIDKVLHNK</sequence>
<feature type="domain" description="DUF5117" evidence="4">
    <location>
        <begin position="176"/>
        <end position="231"/>
    </location>
</feature>
<evidence type="ECO:0000313" key="6">
    <source>
        <dbReference type="Proteomes" id="UP001220610"/>
    </source>
</evidence>
<dbReference type="PANTHER" id="PTHR38478">
    <property type="entry name" value="PEPTIDASE M1A AND M12B"/>
    <property type="match status" value="1"/>
</dbReference>
<dbReference type="PANTHER" id="PTHR38478:SF1">
    <property type="entry name" value="ZINC DEPENDENT METALLOPROTEASE DOMAIN LIPOPROTEIN"/>
    <property type="match status" value="1"/>
</dbReference>
<dbReference type="SUPFAM" id="SSF55486">
    <property type="entry name" value="Metalloproteases ('zincins'), catalytic domain"/>
    <property type="match status" value="1"/>
</dbReference>
<dbReference type="CDD" id="cd04276">
    <property type="entry name" value="ZnMc_MMP_like_2"/>
    <property type="match status" value="1"/>
</dbReference>
<evidence type="ECO:0000256" key="1">
    <source>
        <dbReference type="SAM" id="MobiDB-lite"/>
    </source>
</evidence>
<dbReference type="InterPro" id="IPR033413">
    <property type="entry name" value="DUF5117"/>
</dbReference>
<dbReference type="GO" id="GO:0008237">
    <property type="term" value="F:metallopeptidase activity"/>
    <property type="evidence" value="ECO:0007669"/>
    <property type="project" value="UniProtKB-KW"/>
</dbReference>
<keyword evidence="5" id="KW-0645">Protease</keyword>
<evidence type="ECO:0000259" key="3">
    <source>
        <dbReference type="Pfam" id="PF16313"/>
    </source>
</evidence>
<reference evidence="5" key="1">
    <citation type="submission" date="2023-03" db="EMBL/GenBank/DDBJ databases">
        <title>Andean soil-derived lignocellulolytic bacterial consortium as a source of novel taxa and putative plastic-active enzymes.</title>
        <authorList>
            <person name="Diaz-Garcia L."/>
            <person name="Chuvochina M."/>
            <person name="Feuerriegel G."/>
            <person name="Bunk B."/>
            <person name="Sproer C."/>
            <person name="Streit W.R."/>
            <person name="Rodriguez L.M."/>
            <person name="Overmann J."/>
            <person name="Jimenez D.J."/>
        </authorList>
    </citation>
    <scope>NUCLEOTIDE SEQUENCE</scope>
    <source>
        <strain evidence="5">MAG 7</strain>
    </source>
</reference>
<feature type="signal peptide" evidence="2">
    <location>
        <begin position="1"/>
        <end position="24"/>
    </location>
</feature>
<keyword evidence="5" id="KW-0482">Metalloprotease</keyword>
<accession>A0AAJ5WQM4</accession>
<proteinExistence type="predicted"/>
<protein>
    <submittedName>
        <fullName evidence="5">Zinc-dependent metalloprotease</fullName>
    </submittedName>
</protein>
<dbReference type="InterPro" id="IPR034032">
    <property type="entry name" value="Zn_MMP-like_bac"/>
</dbReference>
<evidence type="ECO:0000313" key="5">
    <source>
        <dbReference type="EMBL" id="WEK34932.1"/>
    </source>
</evidence>
<dbReference type="Pfam" id="PF16313">
    <property type="entry name" value="DUF4953"/>
    <property type="match status" value="1"/>
</dbReference>
<dbReference type="InterPro" id="IPR024079">
    <property type="entry name" value="MetalloPept_cat_dom_sf"/>
</dbReference>
<evidence type="ECO:0000256" key="2">
    <source>
        <dbReference type="SAM" id="SignalP"/>
    </source>
</evidence>
<organism evidence="5 6">
    <name type="scientific">Candidatus Pseudobacter hemicellulosilyticus</name>
    <dbReference type="NCBI Taxonomy" id="3121375"/>
    <lineage>
        <taxon>Bacteria</taxon>
        <taxon>Pseudomonadati</taxon>
        <taxon>Bacteroidota</taxon>
        <taxon>Chitinophagia</taxon>
        <taxon>Chitinophagales</taxon>
        <taxon>Chitinophagaceae</taxon>
        <taxon>Pseudobacter</taxon>
    </lineage>
</organism>
<dbReference type="Proteomes" id="UP001220610">
    <property type="component" value="Chromosome"/>
</dbReference>
<dbReference type="InterPro" id="IPR032534">
    <property type="entry name" value="EcxA_zinc-bd"/>
</dbReference>
<feature type="chain" id="PRO_5042509407" evidence="2">
    <location>
        <begin position="25"/>
        <end position="758"/>
    </location>
</feature>